<dbReference type="Gene3D" id="1.20.1200.10">
    <property type="entry name" value="Cobalamin adenosyltransferase-like"/>
    <property type="match status" value="1"/>
</dbReference>
<protein>
    <recommendedName>
        <fullName evidence="5 15">Corrinoid adenosyltransferase</fullName>
        <ecNumber evidence="4 15">2.5.1.17</ecNumber>
    </recommendedName>
    <alternativeName>
        <fullName evidence="10 15">Cob(II)alamin adenosyltransferase</fullName>
    </alternativeName>
    <alternativeName>
        <fullName evidence="12 15">Cob(II)yrinic acid a,c-diamide adenosyltransferase</fullName>
    </alternativeName>
    <alternativeName>
        <fullName evidence="11 15">Cobinamide/cobalamin adenosyltransferase</fullName>
    </alternativeName>
</protein>
<gene>
    <name evidence="17" type="primary">yvqK</name>
    <name evidence="17" type="ORF">Pan14r_32510</name>
</gene>
<dbReference type="GO" id="GO:0005524">
    <property type="term" value="F:ATP binding"/>
    <property type="evidence" value="ECO:0007669"/>
    <property type="project" value="UniProtKB-UniRule"/>
</dbReference>
<comment type="subcellular location">
    <subcellularLocation>
        <location evidence="1">Cytoplasm</location>
    </subcellularLocation>
</comment>
<proteinExistence type="inferred from homology"/>
<reference evidence="17 18" key="1">
    <citation type="submission" date="2019-02" db="EMBL/GenBank/DDBJ databases">
        <title>Deep-cultivation of Planctomycetes and their phenomic and genomic characterization uncovers novel biology.</title>
        <authorList>
            <person name="Wiegand S."/>
            <person name="Jogler M."/>
            <person name="Boedeker C."/>
            <person name="Pinto D."/>
            <person name="Vollmers J."/>
            <person name="Rivas-Marin E."/>
            <person name="Kohn T."/>
            <person name="Peeters S.H."/>
            <person name="Heuer A."/>
            <person name="Rast P."/>
            <person name="Oberbeckmann S."/>
            <person name="Bunk B."/>
            <person name="Jeske O."/>
            <person name="Meyerdierks A."/>
            <person name="Storesund J.E."/>
            <person name="Kallscheuer N."/>
            <person name="Luecker S."/>
            <person name="Lage O.M."/>
            <person name="Pohl T."/>
            <person name="Merkel B.J."/>
            <person name="Hornburger P."/>
            <person name="Mueller R.-W."/>
            <person name="Bruemmer F."/>
            <person name="Labrenz M."/>
            <person name="Spormann A.M."/>
            <person name="Op Den Camp H."/>
            <person name="Overmann J."/>
            <person name="Amann R."/>
            <person name="Jetten M.S.M."/>
            <person name="Mascher T."/>
            <person name="Medema M.H."/>
            <person name="Devos D.P."/>
            <person name="Kaster A.-K."/>
            <person name="Ovreas L."/>
            <person name="Rohde M."/>
            <person name="Galperin M.Y."/>
            <person name="Jogler C."/>
        </authorList>
    </citation>
    <scope>NUCLEOTIDE SEQUENCE [LARGE SCALE GENOMIC DNA]</scope>
    <source>
        <strain evidence="17 18">Pan14r</strain>
    </source>
</reference>
<dbReference type="PANTHER" id="PTHR12213:SF0">
    <property type="entry name" value="CORRINOID ADENOSYLTRANSFERASE MMAB"/>
    <property type="match status" value="1"/>
</dbReference>
<feature type="domain" description="Cobalamin adenosyltransferase-like" evidence="16">
    <location>
        <begin position="55"/>
        <end position="219"/>
    </location>
</feature>
<dbReference type="GO" id="GO:0008817">
    <property type="term" value="F:corrinoid adenosyltransferase activity"/>
    <property type="evidence" value="ECO:0007669"/>
    <property type="project" value="UniProtKB-UniRule"/>
</dbReference>
<dbReference type="FunFam" id="1.20.1200.10:FF:000003">
    <property type="entry name" value="ATP:cob(I)alamin adenosyltransferase"/>
    <property type="match status" value="1"/>
</dbReference>
<dbReference type="InterPro" id="IPR029499">
    <property type="entry name" value="PduO-typ"/>
</dbReference>
<dbReference type="GO" id="GO:0009236">
    <property type="term" value="P:cobalamin biosynthetic process"/>
    <property type="evidence" value="ECO:0007669"/>
    <property type="project" value="UniProtKB-UniRule"/>
</dbReference>
<name>A0A5C5Y818_9PLAN</name>
<dbReference type="GO" id="GO:0005737">
    <property type="term" value="C:cytoplasm"/>
    <property type="evidence" value="ECO:0007669"/>
    <property type="project" value="UniProtKB-SubCell"/>
</dbReference>
<evidence type="ECO:0000256" key="1">
    <source>
        <dbReference type="ARBA" id="ARBA00004496"/>
    </source>
</evidence>
<dbReference type="AlphaFoldDB" id="A0A5C5Y818"/>
<organism evidence="17 18">
    <name type="scientific">Crateriforma conspicua</name>
    <dbReference type="NCBI Taxonomy" id="2527996"/>
    <lineage>
        <taxon>Bacteria</taxon>
        <taxon>Pseudomonadati</taxon>
        <taxon>Planctomycetota</taxon>
        <taxon>Planctomycetia</taxon>
        <taxon>Planctomycetales</taxon>
        <taxon>Planctomycetaceae</taxon>
        <taxon>Crateriforma</taxon>
    </lineage>
</organism>
<dbReference type="NCBIfam" id="TIGR00636">
    <property type="entry name" value="PduO_Nterm"/>
    <property type="match status" value="1"/>
</dbReference>
<evidence type="ECO:0000256" key="11">
    <source>
        <dbReference type="ARBA" id="ARBA00033334"/>
    </source>
</evidence>
<evidence type="ECO:0000259" key="16">
    <source>
        <dbReference type="Pfam" id="PF01923"/>
    </source>
</evidence>
<keyword evidence="9 15" id="KW-0067">ATP-binding</keyword>
<keyword evidence="7 15" id="KW-0808">Transferase</keyword>
<dbReference type="InterPro" id="IPR016030">
    <property type="entry name" value="CblAdoTrfase-like"/>
</dbReference>
<dbReference type="SUPFAM" id="SSF89028">
    <property type="entry name" value="Cobalamin adenosyltransferase-like"/>
    <property type="match status" value="1"/>
</dbReference>
<accession>A0A5C5Y818</accession>
<keyword evidence="8 15" id="KW-0547">Nucleotide-binding</keyword>
<comment type="catalytic activity">
    <reaction evidence="14 15">
        <text>2 cob(II)alamin + reduced [electron-transfer flavoprotein] + 2 ATP = 2 adenosylcob(III)alamin + 2 triphosphate + oxidized [electron-transfer flavoprotein] + 3 H(+)</text>
        <dbReference type="Rhea" id="RHEA:28671"/>
        <dbReference type="Rhea" id="RHEA-COMP:10685"/>
        <dbReference type="Rhea" id="RHEA-COMP:10686"/>
        <dbReference type="ChEBI" id="CHEBI:15378"/>
        <dbReference type="ChEBI" id="CHEBI:16304"/>
        <dbReference type="ChEBI" id="CHEBI:18036"/>
        <dbReference type="ChEBI" id="CHEBI:18408"/>
        <dbReference type="ChEBI" id="CHEBI:30616"/>
        <dbReference type="ChEBI" id="CHEBI:57692"/>
        <dbReference type="ChEBI" id="CHEBI:58307"/>
        <dbReference type="EC" id="2.5.1.17"/>
    </reaction>
</comment>
<comment type="catalytic activity">
    <reaction evidence="13 15">
        <text>2 cob(II)yrinate a,c diamide + reduced [electron-transfer flavoprotein] + 2 ATP = 2 adenosylcob(III)yrinate a,c-diamide + 2 triphosphate + oxidized [electron-transfer flavoprotein] + 3 H(+)</text>
        <dbReference type="Rhea" id="RHEA:11528"/>
        <dbReference type="Rhea" id="RHEA-COMP:10685"/>
        <dbReference type="Rhea" id="RHEA-COMP:10686"/>
        <dbReference type="ChEBI" id="CHEBI:15378"/>
        <dbReference type="ChEBI" id="CHEBI:18036"/>
        <dbReference type="ChEBI" id="CHEBI:30616"/>
        <dbReference type="ChEBI" id="CHEBI:57692"/>
        <dbReference type="ChEBI" id="CHEBI:58307"/>
        <dbReference type="ChEBI" id="CHEBI:58503"/>
        <dbReference type="ChEBI" id="CHEBI:58537"/>
        <dbReference type="EC" id="2.5.1.17"/>
    </reaction>
</comment>
<evidence type="ECO:0000256" key="7">
    <source>
        <dbReference type="ARBA" id="ARBA00022679"/>
    </source>
</evidence>
<dbReference type="Proteomes" id="UP000317238">
    <property type="component" value="Unassembled WGS sequence"/>
</dbReference>
<sequence length="234" mass="25727">MTRVGIPRPGVWGTCRLGANVYKAIDTNRLGPLPEASQVDTNHPRTSESPAQVKIYTRSGDGGSTGLFGGPRVEKDDVRIEAYGTVDELNAVLGWSRSAGLPDAIDGQVEQVQSELFSLGAELATPDPDKHGLRVIGSDHIERLEFWIDDAERSLPDLKSFILPAGDEASTRLHIARGVCRRAERRVVSLRRHVGDAISEDLVIYLNRLSDFLFVQARAANHRTGQGDQPWRKP</sequence>
<keyword evidence="6" id="KW-0963">Cytoplasm</keyword>
<evidence type="ECO:0000313" key="17">
    <source>
        <dbReference type="EMBL" id="TWT70943.1"/>
    </source>
</evidence>
<evidence type="ECO:0000256" key="8">
    <source>
        <dbReference type="ARBA" id="ARBA00022741"/>
    </source>
</evidence>
<evidence type="ECO:0000256" key="15">
    <source>
        <dbReference type="RuleBase" id="RU366026"/>
    </source>
</evidence>
<comment type="similarity">
    <text evidence="3 15">Belongs to the Cob(I)alamin adenosyltransferase family.</text>
</comment>
<keyword evidence="15" id="KW-0169">Cobalamin biosynthesis</keyword>
<evidence type="ECO:0000256" key="13">
    <source>
        <dbReference type="ARBA" id="ARBA00048555"/>
    </source>
</evidence>
<evidence type="ECO:0000256" key="6">
    <source>
        <dbReference type="ARBA" id="ARBA00022490"/>
    </source>
</evidence>
<dbReference type="EC" id="2.5.1.17" evidence="4 15"/>
<evidence type="ECO:0000256" key="2">
    <source>
        <dbReference type="ARBA" id="ARBA00005121"/>
    </source>
</evidence>
<evidence type="ECO:0000313" key="18">
    <source>
        <dbReference type="Proteomes" id="UP000317238"/>
    </source>
</evidence>
<evidence type="ECO:0000256" key="10">
    <source>
        <dbReference type="ARBA" id="ARBA00031529"/>
    </source>
</evidence>
<dbReference type="PANTHER" id="PTHR12213">
    <property type="entry name" value="CORRINOID ADENOSYLTRANSFERASE"/>
    <property type="match status" value="1"/>
</dbReference>
<evidence type="ECO:0000256" key="14">
    <source>
        <dbReference type="ARBA" id="ARBA00048692"/>
    </source>
</evidence>
<keyword evidence="18" id="KW-1185">Reference proteome</keyword>
<evidence type="ECO:0000256" key="3">
    <source>
        <dbReference type="ARBA" id="ARBA00007487"/>
    </source>
</evidence>
<evidence type="ECO:0000256" key="5">
    <source>
        <dbReference type="ARBA" id="ARBA00020963"/>
    </source>
</evidence>
<evidence type="ECO:0000256" key="9">
    <source>
        <dbReference type="ARBA" id="ARBA00022840"/>
    </source>
</evidence>
<evidence type="ECO:0000256" key="4">
    <source>
        <dbReference type="ARBA" id="ARBA00012454"/>
    </source>
</evidence>
<comment type="caution">
    <text evidence="17">The sequence shown here is derived from an EMBL/GenBank/DDBJ whole genome shotgun (WGS) entry which is preliminary data.</text>
</comment>
<evidence type="ECO:0000256" key="12">
    <source>
        <dbReference type="ARBA" id="ARBA00033354"/>
    </source>
</evidence>
<comment type="pathway">
    <text evidence="2 15">Cofactor biosynthesis; adenosylcobalamin biosynthesis; adenosylcobalamin from cob(II)yrinate a,c-diamide: step 2/7.</text>
</comment>
<dbReference type="InterPro" id="IPR036451">
    <property type="entry name" value="CblAdoTrfase-like_sf"/>
</dbReference>
<dbReference type="UniPathway" id="UPA00148">
    <property type="reaction ID" value="UER00233"/>
</dbReference>
<dbReference type="EMBL" id="SJPL01000001">
    <property type="protein sequence ID" value="TWT70943.1"/>
    <property type="molecule type" value="Genomic_DNA"/>
</dbReference>
<dbReference type="Pfam" id="PF01923">
    <property type="entry name" value="Cob_adeno_trans"/>
    <property type="match status" value="1"/>
</dbReference>